<feature type="region of interest" description="Disordered" evidence="1">
    <location>
        <begin position="1"/>
        <end position="55"/>
    </location>
</feature>
<evidence type="ECO:0000256" key="1">
    <source>
        <dbReference type="SAM" id="MobiDB-lite"/>
    </source>
</evidence>
<reference evidence="2" key="1">
    <citation type="submission" date="2020-02" db="EMBL/GenBank/DDBJ databases">
        <authorList>
            <person name="Meier V. D."/>
        </authorList>
    </citation>
    <scope>NUCLEOTIDE SEQUENCE</scope>
    <source>
        <strain evidence="2">AVDCRST_MAG49</strain>
    </source>
</reference>
<dbReference type="GO" id="GO:0016811">
    <property type="term" value="F:hydrolase activity, acting on carbon-nitrogen (but not peptide) bonds, in linear amides"/>
    <property type="evidence" value="ECO:0007669"/>
    <property type="project" value="TreeGrafter"/>
</dbReference>
<dbReference type="InterPro" id="IPR003737">
    <property type="entry name" value="GlcNAc_PI_deacetylase-related"/>
</dbReference>
<dbReference type="SUPFAM" id="SSF102588">
    <property type="entry name" value="LmbE-like"/>
    <property type="match status" value="1"/>
</dbReference>
<dbReference type="Gene3D" id="3.40.50.10320">
    <property type="entry name" value="LmbE-like"/>
    <property type="match status" value="1"/>
</dbReference>
<dbReference type="PANTHER" id="PTHR12993">
    <property type="entry name" value="N-ACETYLGLUCOSAMINYL-PHOSPHATIDYLINOSITOL DE-N-ACETYLASE-RELATED"/>
    <property type="match status" value="1"/>
</dbReference>
<accession>A0A6J4TWZ2</accession>
<name>A0A6J4TWZ2_9BACT</name>
<sequence length="288" mass="30982">MPAPEDQSTASTASHDATQPTAEETTSRPGAAVDSVAADVAEPDGTPAGAAGDLPAGPKRVAVIVAHPDDAEFLCAGTVARWASEGNDVSYVLLTSGDKGSSDPAVTPEQLVATREAEQRTACDVLGVGALVFLRRSDATLVPDLDLRRDIVRVIRQLRPDVVICQDPTVRWVDQSYLNHPDHRAAGEATLDAVYPAARDRMTFPELLAEGLEPHKVREVYLGGAKEPDVWVDITETIEAKLASLRAHASQMGDWDPEEMVRGWARDEAARNPAGGEYAESYKYFKLD</sequence>
<organism evidence="2">
    <name type="scientific">uncultured Thermomicrobiales bacterium</name>
    <dbReference type="NCBI Taxonomy" id="1645740"/>
    <lineage>
        <taxon>Bacteria</taxon>
        <taxon>Pseudomonadati</taxon>
        <taxon>Thermomicrobiota</taxon>
        <taxon>Thermomicrobia</taxon>
        <taxon>Thermomicrobiales</taxon>
        <taxon>environmental samples</taxon>
    </lineage>
</organism>
<proteinExistence type="predicted"/>
<protein>
    <recommendedName>
        <fullName evidence="3">PIG-L family deacetylase</fullName>
    </recommendedName>
</protein>
<gene>
    <name evidence="2" type="ORF">AVDCRST_MAG49-44</name>
</gene>
<dbReference type="InterPro" id="IPR024078">
    <property type="entry name" value="LmbE-like_dom_sf"/>
</dbReference>
<dbReference type="AlphaFoldDB" id="A0A6J4TWZ2"/>
<evidence type="ECO:0008006" key="3">
    <source>
        <dbReference type="Google" id="ProtNLM"/>
    </source>
</evidence>
<feature type="compositionally biased region" description="Low complexity" evidence="1">
    <location>
        <begin position="31"/>
        <end position="55"/>
    </location>
</feature>
<evidence type="ECO:0000313" key="2">
    <source>
        <dbReference type="EMBL" id="CAA9533165.1"/>
    </source>
</evidence>
<dbReference type="Pfam" id="PF02585">
    <property type="entry name" value="PIG-L"/>
    <property type="match status" value="1"/>
</dbReference>
<feature type="compositionally biased region" description="Polar residues" evidence="1">
    <location>
        <begin position="1"/>
        <end position="28"/>
    </location>
</feature>
<dbReference type="EMBL" id="CADCWG010000003">
    <property type="protein sequence ID" value="CAA9533165.1"/>
    <property type="molecule type" value="Genomic_DNA"/>
</dbReference>
<dbReference type="PANTHER" id="PTHR12993:SF28">
    <property type="entry name" value="LMBE FAMILY PROTEIN"/>
    <property type="match status" value="1"/>
</dbReference>